<evidence type="ECO:0000313" key="2">
    <source>
        <dbReference type="Proteomes" id="UP001431217"/>
    </source>
</evidence>
<evidence type="ECO:0000313" key="1">
    <source>
        <dbReference type="EMBL" id="MCL1634176.1"/>
    </source>
</evidence>
<dbReference type="EMBL" id="JAMBEP010000001">
    <property type="protein sequence ID" value="MCL1634176.1"/>
    <property type="molecule type" value="Genomic_DNA"/>
</dbReference>
<dbReference type="Proteomes" id="UP001431217">
    <property type="component" value="Unassembled WGS sequence"/>
</dbReference>
<evidence type="ECO:0008006" key="3">
    <source>
        <dbReference type="Google" id="ProtNLM"/>
    </source>
</evidence>
<reference evidence="1 2" key="1">
    <citation type="submission" date="2022-05" db="EMBL/GenBank/DDBJ databases">
        <title>Luteimonas sp. SX5, whole genome shotgun sequencing project.</title>
        <authorList>
            <person name="Zhao G."/>
            <person name="Shen L."/>
        </authorList>
    </citation>
    <scope>NUCLEOTIDE SEQUENCE [LARGE SCALE GENOMIC DNA]</scope>
    <source>
        <strain evidence="1 2">SX5</strain>
    </source>
</reference>
<keyword evidence="2" id="KW-1185">Reference proteome</keyword>
<comment type="caution">
    <text evidence="1">The sequence shown here is derived from an EMBL/GenBank/DDBJ whole genome shotgun (WGS) entry which is preliminary data.</text>
</comment>
<protein>
    <recommendedName>
        <fullName evidence="3">DUF4019 domain-containing protein</fullName>
    </recommendedName>
</protein>
<organism evidence="1 2">
    <name type="scientific">Luteimonas galliterrae</name>
    <dbReference type="NCBI Taxonomy" id="2940486"/>
    <lineage>
        <taxon>Bacteria</taxon>
        <taxon>Pseudomonadati</taxon>
        <taxon>Pseudomonadota</taxon>
        <taxon>Gammaproteobacteria</taxon>
        <taxon>Lysobacterales</taxon>
        <taxon>Lysobacteraceae</taxon>
        <taxon>Luteimonas</taxon>
    </lineage>
</organism>
<proteinExistence type="predicted"/>
<gene>
    <name evidence="1" type="ORF">M2650_05960</name>
</gene>
<name>A0ABT0MH22_9GAMM</name>
<sequence>MAMSIGSWALPAAACSIVIPDDELDQHTTAAYFKKANDVVLARLERMSPGAKEGWRKASFSSLRRFKGQPMTDFDLDLGADIGCGPDFTEGGQYVLFLEAASNGTQRISMGTRGPMEPGSDSIESYLRELNALSKKR</sequence>
<accession>A0ABT0MH22</accession>